<keyword evidence="1" id="KW-0547">Nucleotide-binding</keyword>
<evidence type="ECO:0000256" key="3">
    <source>
        <dbReference type="ARBA" id="ARBA00023125"/>
    </source>
</evidence>
<dbReference type="PANTHER" id="PTHR11361:SF34">
    <property type="entry name" value="DNA MISMATCH REPAIR PROTEIN MSH1, MITOCHONDRIAL"/>
    <property type="match status" value="1"/>
</dbReference>
<dbReference type="InterPro" id="IPR045076">
    <property type="entry name" value="MutS"/>
</dbReference>
<feature type="domain" description="DNA mismatch repair proteins mutS family" evidence="5">
    <location>
        <begin position="421"/>
        <end position="593"/>
    </location>
</feature>
<evidence type="ECO:0000313" key="6">
    <source>
        <dbReference type="EMBL" id="QHT93785.1"/>
    </source>
</evidence>
<dbReference type="AlphaFoldDB" id="A0A6C0IMQ5"/>
<name>A0A6C0IMQ5_9ZZZZ</name>
<protein>
    <recommendedName>
        <fullName evidence="5">DNA mismatch repair proteins mutS family domain-containing protein</fullName>
    </recommendedName>
</protein>
<dbReference type="GO" id="GO:0140664">
    <property type="term" value="F:ATP-dependent DNA damage sensor activity"/>
    <property type="evidence" value="ECO:0007669"/>
    <property type="project" value="InterPro"/>
</dbReference>
<evidence type="ECO:0000259" key="5">
    <source>
        <dbReference type="SMART" id="SM00534"/>
    </source>
</evidence>
<feature type="transmembrane region" description="Helical" evidence="4">
    <location>
        <begin position="221"/>
        <end position="242"/>
    </location>
</feature>
<keyword evidence="4" id="KW-0812">Transmembrane</keyword>
<dbReference type="SUPFAM" id="SSF52540">
    <property type="entry name" value="P-loop containing nucleoside triphosphate hydrolases"/>
    <property type="match status" value="1"/>
</dbReference>
<feature type="transmembrane region" description="Helical" evidence="4">
    <location>
        <begin position="156"/>
        <end position="180"/>
    </location>
</feature>
<dbReference type="SMART" id="SM00534">
    <property type="entry name" value="MUTSac"/>
    <property type="match status" value="1"/>
</dbReference>
<dbReference type="GO" id="GO:0005524">
    <property type="term" value="F:ATP binding"/>
    <property type="evidence" value="ECO:0007669"/>
    <property type="project" value="UniProtKB-KW"/>
</dbReference>
<reference evidence="6" key="1">
    <citation type="journal article" date="2020" name="Nature">
        <title>Giant virus diversity and host interactions through global metagenomics.</title>
        <authorList>
            <person name="Schulz F."/>
            <person name="Roux S."/>
            <person name="Paez-Espino D."/>
            <person name="Jungbluth S."/>
            <person name="Walsh D.A."/>
            <person name="Denef V.J."/>
            <person name="McMahon K.D."/>
            <person name="Konstantinidis K.T."/>
            <person name="Eloe-Fadrosh E.A."/>
            <person name="Kyrpides N.C."/>
            <person name="Woyke T."/>
        </authorList>
    </citation>
    <scope>NUCLEOTIDE SEQUENCE</scope>
    <source>
        <strain evidence="6">GVMAG-M-3300024258-14</strain>
    </source>
</reference>
<dbReference type="Pfam" id="PF00488">
    <property type="entry name" value="MutS_V"/>
    <property type="match status" value="1"/>
</dbReference>
<accession>A0A6C0IMQ5</accession>
<keyword evidence="4" id="KW-0472">Membrane</keyword>
<dbReference type="GO" id="GO:0030983">
    <property type="term" value="F:mismatched DNA binding"/>
    <property type="evidence" value="ECO:0007669"/>
    <property type="project" value="InterPro"/>
</dbReference>
<dbReference type="PANTHER" id="PTHR11361">
    <property type="entry name" value="DNA MISMATCH REPAIR PROTEIN MUTS FAMILY MEMBER"/>
    <property type="match status" value="1"/>
</dbReference>
<sequence>MSSDTDYISKLESVNNFFKIPMYYNTKKKSINSNITQDLELLETIDSSCVPIYDYFVFNKDTDTDETTEQKNVVNSKILEQISEQYTTDVDYLKDQQKLLKKYQSLPKKQSSNKFYIDLFDEIKLNSSFKDKYGFIDWDMFEYLNRSQIFLTGLSLYNIISPLISLLIPIFIVIIPFLIIKLKGYQVTITEYIKILKTLASNNSIFKLFTNFNSVDSTQKIYLLVSAGFYIFSIYQNVISCFKFHENMKKIHNYFEKFSDYLDYTKNNIINFLSFSDSLPSLFQFNEILKSKLKYIETLYKRIICISKYDFSNYKKISELGYVMKLFYEIYQDDDINEILLYSIGFNAYSEIVDNISHNLKNKYINCVNLQDKNIMPNEKNNKKRKRNKETQKYIVKNNFNGCYYASLKYKNHVKNDVKLHKNFIITGPNASGKTTILKTTLINIIFSQQFGCGFFKTGNLVPYDNLHCYLNIPDTSGRDSLFQAEARRCKEILDAIEKTNETHFCVFDELYSGTNPEEAEESATSFMKFLCKNKNVSCMLTTHFAKICTSLATNKKIKNSQMKTIFENNNLVYNYKLIDGISTIKGGMTILKNMDYPDEITKK</sequence>
<proteinExistence type="predicted"/>
<dbReference type="Gene3D" id="3.40.50.300">
    <property type="entry name" value="P-loop containing nucleotide triphosphate hydrolases"/>
    <property type="match status" value="1"/>
</dbReference>
<dbReference type="InterPro" id="IPR027417">
    <property type="entry name" value="P-loop_NTPase"/>
</dbReference>
<keyword evidence="3" id="KW-0238">DNA-binding</keyword>
<evidence type="ECO:0000256" key="2">
    <source>
        <dbReference type="ARBA" id="ARBA00022840"/>
    </source>
</evidence>
<dbReference type="EMBL" id="MN740210">
    <property type="protein sequence ID" value="QHT93785.1"/>
    <property type="molecule type" value="Genomic_DNA"/>
</dbReference>
<keyword evidence="2" id="KW-0067">ATP-binding</keyword>
<dbReference type="InterPro" id="IPR000432">
    <property type="entry name" value="DNA_mismatch_repair_MutS_C"/>
</dbReference>
<keyword evidence="4" id="KW-1133">Transmembrane helix</keyword>
<organism evidence="6">
    <name type="scientific">viral metagenome</name>
    <dbReference type="NCBI Taxonomy" id="1070528"/>
    <lineage>
        <taxon>unclassified sequences</taxon>
        <taxon>metagenomes</taxon>
        <taxon>organismal metagenomes</taxon>
    </lineage>
</organism>
<dbReference type="GO" id="GO:0006298">
    <property type="term" value="P:mismatch repair"/>
    <property type="evidence" value="ECO:0007669"/>
    <property type="project" value="InterPro"/>
</dbReference>
<evidence type="ECO:0000256" key="4">
    <source>
        <dbReference type="SAM" id="Phobius"/>
    </source>
</evidence>
<evidence type="ECO:0000256" key="1">
    <source>
        <dbReference type="ARBA" id="ARBA00022741"/>
    </source>
</evidence>